<feature type="compositionally biased region" description="Basic and acidic residues" evidence="1">
    <location>
        <begin position="265"/>
        <end position="279"/>
    </location>
</feature>
<name>A0AAU9RSH2_THLAR</name>
<feature type="compositionally biased region" description="Basic and acidic residues" evidence="1">
    <location>
        <begin position="287"/>
        <end position="298"/>
    </location>
</feature>
<evidence type="ECO:0000256" key="1">
    <source>
        <dbReference type="SAM" id="MobiDB-lite"/>
    </source>
</evidence>
<dbReference type="InterPro" id="IPR024593">
    <property type="entry name" value="DUF3444"/>
</dbReference>
<reference evidence="3 4" key="1">
    <citation type="submission" date="2022-03" db="EMBL/GenBank/DDBJ databases">
        <authorList>
            <person name="Nunn A."/>
            <person name="Chopra R."/>
            <person name="Nunn A."/>
            <person name="Contreras Garrido A."/>
        </authorList>
    </citation>
    <scope>NUCLEOTIDE SEQUENCE [LARGE SCALE GENOMIC DNA]</scope>
</reference>
<sequence length="634" mass="71156">MEEKPTIGREAALRLKALAEQKYNSLNLNSALKLAKKAHRLCPNLDGLSELLAAFQILQVAAKLSAIDDATPDWYKILQVEPFSPINTIRKQYKKLALILHPDKNPFAASEEAFKLVGEAFRVFSDRVQRKEYDMKLRVALQSKATEGSAGGSEVNADTFLTACSSCGSLHKFDKKYSGHNLMCPNCKKSFNAVEASELDVIGTRSSARIRGKGDKEPGCVQLKRKTSSSGEVSKSSRPNQRSKSVELNTEPTVGSAVSQRLRSKRVDGSKILDKKGERAGGVNVPEKSKPKSVKVEEESMTLAEMKMLAKRNVPEENIRPSTKGKRRENEKGSEKVNEKERDGAAKDGIIVYVRRKYLNGGNAEIEKPRRALRSMDSKKIAVEDSEIEKHENALKGTDSGKMAVVDSDFYDFDRDREERSFKKGQIWAIYDDDDGMPRHYGLIDEVNLASRFELQMSWLDLQSNGDQLLICQEKMGIHISCGRFKVAKKTSINSVNIFSHLVDAERVAREVYWIYPRKGSIWALYDENTLGNGGNNTKGKDKRSYDIVVLLTSYSEIHGLSMAYLEKVDGFKTVFKRREIGCRAVRWLEKDNVWLFSHQIPARKLSGKEASDLSKDCWELDPASLPAELLSVE</sequence>
<keyword evidence="4" id="KW-1185">Reference proteome</keyword>
<organism evidence="3 4">
    <name type="scientific">Thlaspi arvense</name>
    <name type="common">Field penny-cress</name>
    <dbReference type="NCBI Taxonomy" id="13288"/>
    <lineage>
        <taxon>Eukaryota</taxon>
        <taxon>Viridiplantae</taxon>
        <taxon>Streptophyta</taxon>
        <taxon>Embryophyta</taxon>
        <taxon>Tracheophyta</taxon>
        <taxon>Spermatophyta</taxon>
        <taxon>Magnoliopsida</taxon>
        <taxon>eudicotyledons</taxon>
        <taxon>Gunneridae</taxon>
        <taxon>Pentapetalae</taxon>
        <taxon>rosids</taxon>
        <taxon>malvids</taxon>
        <taxon>Brassicales</taxon>
        <taxon>Brassicaceae</taxon>
        <taxon>Thlaspideae</taxon>
        <taxon>Thlaspi</taxon>
    </lineage>
</organism>
<dbReference type="Gene3D" id="1.10.287.110">
    <property type="entry name" value="DnaJ domain"/>
    <property type="match status" value="1"/>
</dbReference>
<comment type="caution">
    <text evidence="3">The sequence shown here is derived from an EMBL/GenBank/DDBJ whole genome shotgun (WGS) entry which is preliminary data.</text>
</comment>
<dbReference type="CDD" id="cd06257">
    <property type="entry name" value="DnaJ"/>
    <property type="match status" value="1"/>
</dbReference>
<dbReference type="PROSITE" id="PS50076">
    <property type="entry name" value="DNAJ_2"/>
    <property type="match status" value="1"/>
</dbReference>
<accession>A0AAU9RSH2</accession>
<dbReference type="AlphaFoldDB" id="A0AAU9RSH2"/>
<dbReference type="SUPFAM" id="SSF46565">
    <property type="entry name" value="Chaperone J-domain"/>
    <property type="match status" value="1"/>
</dbReference>
<dbReference type="Pfam" id="PF11926">
    <property type="entry name" value="DUF3444"/>
    <property type="match status" value="1"/>
</dbReference>
<proteinExistence type="predicted"/>
<dbReference type="Pfam" id="PF00226">
    <property type="entry name" value="DnaJ"/>
    <property type="match status" value="1"/>
</dbReference>
<feature type="domain" description="J" evidence="2">
    <location>
        <begin position="73"/>
        <end position="137"/>
    </location>
</feature>
<feature type="compositionally biased region" description="Polar residues" evidence="1">
    <location>
        <begin position="238"/>
        <end position="261"/>
    </location>
</feature>
<dbReference type="InterPro" id="IPR001623">
    <property type="entry name" value="DnaJ_domain"/>
</dbReference>
<dbReference type="PANTHER" id="PTHR44137:SF24">
    <property type="entry name" value="DNAJ HEAT SHOCK N-TERMINAL DOMAIN-CONTAINING PROTEIN"/>
    <property type="match status" value="1"/>
</dbReference>
<feature type="region of interest" description="Disordered" evidence="1">
    <location>
        <begin position="209"/>
        <end position="298"/>
    </location>
</feature>
<evidence type="ECO:0000313" key="4">
    <source>
        <dbReference type="Proteomes" id="UP000836841"/>
    </source>
</evidence>
<dbReference type="PANTHER" id="PTHR44137">
    <property type="entry name" value="BNAC03G44070D PROTEIN"/>
    <property type="match status" value="1"/>
</dbReference>
<feature type="region of interest" description="Disordered" evidence="1">
    <location>
        <begin position="312"/>
        <end position="342"/>
    </location>
</feature>
<dbReference type="SMART" id="SM00271">
    <property type="entry name" value="DnaJ"/>
    <property type="match status" value="1"/>
</dbReference>
<evidence type="ECO:0000313" key="3">
    <source>
        <dbReference type="EMBL" id="CAH2049696.1"/>
    </source>
</evidence>
<dbReference type="PRINTS" id="PR00625">
    <property type="entry name" value="JDOMAIN"/>
</dbReference>
<feature type="compositionally biased region" description="Basic and acidic residues" evidence="1">
    <location>
        <begin position="328"/>
        <end position="342"/>
    </location>
</feature>
<dbReference type="InterPro" id="IPR036869">
    <property type="entry name" value="J_dom_sf"/>
</dbReference>
<dbReference type="EMBL" id="CAJVSB020000312">
    <property type="protein sequence ID" value="CAH2049696.1"/>
    <property type="molecule type" value="Genomic_DNA"/>
</dbReference>
<gene>
    <name evidence="3" type="ORF">TAV2_LOCUS8346</name>
</gene>
<dbReference type="Proteomes" id="UP000836841">
    <property type="component" value="Unassembled WGS sequence"/>
</dbReference>
<evidence type="ECO:0000259" key="2">
    <source>
        <dbReference type="PROSITE" id="PS50076"/>
    </source>
</evidence>
<feature type="compositionally biased region" description="Low complexity" evidence="1">
    <location>
        <begin position="228"/>
        <end position="237"/>
    </location>
</feature>
<protein>
    <recommendedName>
        <fullName evidence="2">J domain-containing protein</fullName>
    </recommendedName>
</protein>